<accession>A0A511T7T7</accession>
<name>A0A511T7T7_MYXFU</name>
<feature type="region of interest" description="Disordered" evidence="2">
    <location>
        <begin position="242"/>
        <end position="263"/>
    </location>
</feature>
<evidence type="ECO:0000313" key="4">
    <source>
        <dbReference type="Proteomes" id="UP000321514"/>
    </source>
</evidence>
<evidence type="ECO:0000256" key="1">
    <source>
        <dbReference type="SAM" id="Coils"/>
    </source>
</evidence>
<feature type="coiled-coil region" evidence="1">
    <location>
        <begin position="58"/>
        <end position="85"/>
    </location>
</feature>
<reference evidence="3 4" key="1">
    <citation type="submission" date="2019-07" db="EMBL/GenBank/DDBJ databases">
        <title>Whole genome shotgun sequence of Myxococcus fulvus NBRC 100333.</title>
        <authorList>
            <person name="Hosoyama A."/>
            <person name="Uohara A."/>
            <person name="Ohji S."/>
            <person name="Ichikawa N."/>
        </authorList>
    </citation>
    <scope>NUCLEOTIDE SEQUENCE [LARGE SCALE GENOMIC DNA]</scope>
    <source>
        <strain evidence="3 4">NBRC 100333</strain>
    </source>
</reference>
<proteinExistence type="predicted"/>
<evidence type="ECO:0000256" key="2">
    <source>
        <dbReference type="SAM" id="MobiDB-lite"/>
    </source>
</evidence>
<organism evidence="3 4">
    <name type="scientific">Myxococcus fulvus</name>
    <dbReference type="NCBI Taxonomy" id="33"/>
    <lineage>
        <taxon>Bacteria</taxon>
        <taxon>Pseudomonadati</taxon>
        <taxon>Myxococcota</taxon>
        <taxon>Myxococcia</taxon>
        <taxon>Myxococcales</taxon>
        <taxon>Cystobacterineae</taxon>
        <taxon>Myxococcaceae</taxon>
        <taxon>Myxococcus</taxon>
    </lineage>
</organism>
<feature type="region of interest" description="Disordered" evidence="2">
    <location>
        <begin position="217"/>
        <end position="236"/>
    </location>
</feature>
<keyword evidence="1" id="KW-0175">Coiled coil</keyword>
<dbReference type="EMBL" id="BJXR01000034">
    <property type="protein sequence ID" value="GEN09673.1"/>
    <property type="molecule type" value="Genomic_DNA"/>
</dbReference>
<evidence type="ECO:0000313" key="3">
    <source>
        <dbReference type="EMBL" id="GEN09673.1"/>
    </source>
</evidence>
<sequence length="263" mass="29547">MEYVVAVPVGEAMNKLLGPASFVLASAALAVALWAPGRVEAPSLSQTPEPVAERPANQEALERRIQALEDTTLSLSRRLMELEKQPGTGAAPAGGGTTVAAGELEQLRNEVRGLMAGETLTTEGGREALKDAMRSVQQEMRNEQLNRRQEEWMQAQARGQEQRQERVKRLVSEAKLNYSQEQELTRRLEQEETSRNTLFDEVRAGTKSARDIRQALRTQREETDQVMKGMLDADQLSKYQVMRREEQMNSRPRGPREGRFGDQ</sequence>
<dbReference type="Proteomes" id="UP000321514">
    <property type="component" value="Unassembled WGS sequence"/>
</dbReference>
<comment type="caution">
    <text evidence="3">The sequence shown here is derived from an EMBL/GenBank/DDBJ whole genome shotgun (WGS) entry which is preliminary data.</text>
</comment>
<protein>
    <submittedName>
        <fullName evidence="3">Uncharacterized protein</fullName>
    </submittedName>
</protein>
<dbReference type="AlphaFoldDB" id="A0A511T7T7"/>
<gene>
    <name evidence="3" type="ORF">MFU01_47100</name>
</gene>